<proteinExistence type="inferred from homology"/>
<dbReference type="OMA" id="QYKYLME"/>
<dbReference type="OrthoDB" id="551431at2759"/>
<keyword evidence="4" id="KW-1185">Reference proteome</keyword>
<gene>
    <name evidence="3" type="ORF">RDWZM_008772</name>
</gene>
<name>A0A9Q0RKN8_BLOTA</name>
<protein>
    <recommendedName>
        <fullName evidence="2">Protein FMC1 homolog</fullName>
    </recommendedName>
</protein>
<evidence type="ECO:0000256" key="1">
    <source>
        <dbReference type="ARBA" id="ARBA00009058"/>
    </source>
</evidence>
<evidence type="ECO:0000256" key="2">
    <source>
        <dbReference type="ARBA" id="ARBA00013846"/>
    </source>
</evidence>
<dbReference type="GO" id="GO:0005739">
    <property type="term" value="C:mitochondrion"/>
    <property type="evidence" value="ECO:0007669"/>
    <property type="project" value="TreeGrafter"/>
</dbReference>
<accession>A0A9Q0RKN8</accession>
<dbReference type="Proteomes" id="UP001142055">
    <property type="component" value="Chromosome 3"/>
</dbReference>
<evidence type="ECO:0000313" key="3">
    <source>
        <dbReference type="EMBL" id="KAJ6217615.1"/>
    </source>
</evidence>
<comment type="similarity">
    <text evidence="1">Belongs to the FMC1 family.</text>
</comment>
<dbReference type="InterPro" id="IPR037667">
    <property type="entry name" value="FMC1_homologue"/>
</dbReference>
<organism evidence="3 4">
    <name type="scientific">Blomia tropicalis</name>
    <name type="common">Mite</name>
    <dbReference type="NCBI Taxonomy" id="40697"/>
    <lineage>
        <taxon>Eukaryota</taxon>
        <taxon>Metazoa</taxon>
        <taxon>Ecdysozoa</taxon>
        <taxon>Arthropoda</taxon>
        <taxon>Chelicerata</taxon>
        <taxon>Arachnida</taxon>
        <taxon>Acari</taxon>
        <taxon>Acariformes</taxon>
        <taxon>Sarcoptiformes</taxon>
        <taxon>Astigmata</taxon>
        <taxon>Glycyphagoidea</taxon>
        <taxon>Echimyopodidae</taxon>
        <taxon>Blomia</taxon>
    </lineage>
</organism>
<sequence length="108" mass="12457">MATSTITYSKGLKTLRAISHQLRINKNNVRAMPVMENFVSIVRKHDVTDRRLCRAPEELQFIGTCYQTYLESNQQYGELYRKHFGKGEKTIEEAARTVGLKLPEVPEI</sequence>
<reference evidence="3" key="1">
    <citation type="submission" date="2022-12" db="EMBL/GenBank/DDBJ databases">
        <title>Genome assemblies of Blomia tropicalis.</title>
        <authorList>
            <person name="Cui Y."/>
        </authorList>
    </citation>
    <scope>NUCLEOTIDE SEQUENCE</scope>
    <source>
        <tissue evidence="3">Adult mites</tissue>
    </source>
</reference>
<evidence type="ECO:0000313" key="4">
    <source>
        <dbReference type="Proteomes" id="UP001142055"/>
    </source>
</evidence>
<dbReference type="EMBL" id="JAPWDV010000003">
    <property type="protein sequence ID" value="KAJ6217615.1"/>
    <property type="molecule type" value="Genomic_DNA"/>
</dbReference>
<dbReference type="AlphaFoldDB" id="A0A9Q0RKN8"/>
<comment type="caution">
    <text evidence="3">The sequence shown here is derived from an EMBL/GenBank/DDBJ whole genome shotgun (WGS) entry which is preliminary data.</text>
</comment>
<dbReference type="PANTHER" id="PTHR31716">
    <property type="entry name" value="PROTEIN FMC1 HOMOLOG"/>
    <property type="match status" value="1"/>
</dbReference>
<dbReference type="PANTHER" id="PTHR31716:SF1">
    <property type="entry name" value="PROTEIN FMC1 HOMOLOG"/>
    <property type="match status" value="1"/>
</dbReference>